<gene>
    <name evidence="1" type="ORF">FIBSPDRAFT_880187</name>
</gene>
<dbReference type="AlphaFoldDB" id="A0A167T6A4"/>
<dbReference type="EMBL" id="KV418433">
    <property type="protein sequence ID" value="KZP02606.1"/>
    <property type="molecule type" value="Genomic_DNA"/>
</dbReference>
<evidence type="ECO:0000313" key="2">
    <source>
        <dbReference type="Proteomes" id="UP000076532"/>
    </source>
</evidence>
<reference evidence="1 2" key="1">
    <citation type="journal article" date="2016" name="Mol. Biol. Evol.">
        <title>Comparative Genomics of Early-Diverging Mushroom-Forming Fungi Provides Insights into the Origins of Lignocellulose Decay Capabilities.</title>
        <authorList>
            <person name="Nagy L.G."/>
            <person name="Riley R."/>
            <person name="Tritt A."/>
            <person name="Adam C."/>
            <person name="Daum C."/>
            <person name="Floudas D."/>
            <person name="Sun H."/>
            <person name="Yadav J.S."/>
            <person name="Pangilinan J."/>
            <person name="Larsson K.H."/>
            <person name="Matsuura K."/>
            <person name="Barry K."/>
            <person name="Labutti K."/>
            <person name="Kuo R."/>
            <person name="Ohm R.A."/>
            <person name="Bhattacharya S.S."/>
            <person name="Shirouzu T."/>
            <person name="Yoshinaga Y."/>
            <person name="Martin F.M."/>
            <person name="Grigoriev I.V."/>
            <person name="Hibbett D.S."/>
        </authorList>
    </citation>
    <scope>NUCLEOTIDE SEQUENCE [LARGE SCALE GENOMIC DNA]</scope>
    <source>
        <strain evidence="1 2">CBS 109695</strain>
    </source>
</reference>
<organism evidence="1 2">
    <name type="scientific">Athelia psychrophila</name>
    <dbReference type="NCBI Taxonomy" id="1759441"/>
    <lineage>
        <taxon>Eukaryota</taxon>
        <taxon>Fungi</taxon>
        <taxon>Dikarya</taxon>
        <taxon>Basidiomycota</taxon>
        <taxon>Agaricomycotina</taxon>
        <taxon>Agaricomycetes</taxon>
        <taxon>Agaricomycetidae</taxon>
        <taxon>Atheliales</taxon>
        <taxon>Atheliaceae</taxon>
        <taxon>Athelia</taxon>
    </lineage>
</organism>
<proteinExistence type="predicted"/>
<name>A0A167T6A4_9AGAM</name>
<keyword evidence="2" id="KW-1185">Reference proteome</keyword>
<accession>A0A167T6A4</accession>
<protein>
    <submittedName>
        <fullName evidence="1">Uncharacterized protein</fullName>
    </submittedName>
</protein>
<dbReference type="Proteomes" id="UP000076532">
    <property type="component" value="Unassembled WGS sequence"/>
</dbReference>
<evidence type="ECO:0000313" key="1">
    <source>
        <dbReference type="EMBL" id="KZP02606.1"/>
    </source>
</evidence>
<sequence>MALGALEVEKSSALGPGSGFKADQSAGDESRVIRLVFSNFTREAARAQERAPIHLECTQYPRERPQYTDPQPCIAIRLAFTLFCCLSSLLHAGGPSVRLIAAIVPLNQEMHDVETEARSRCPYQSDVLVEVVRDHKPSAESIWRSRFCE</sequence>